<keyword evidence="3" id="KW-0862">Zinc</keyword>
<dbReference type="InterPro" id="IPR003656">
    <property type="entry name" value="Znf_BED"/>
</dbReference>
<sequence>MNNVSYLTMYATSENTVSTPPPTVSNEIPPPHTKKRKNRSEAWNHFIISSEEEQKASCKYCDTKIKYNNGTSSMHAHSSRFLVYKRQRTSSSMTSAEEHVGSPLIVKFDQEAIRRAMVKMFINMEIPFRKVEHESFHEFMSLASPRFQICSRTTLARDVLKLWDTKNDFEKLSLSELSKSLSHY</sequence>
<evidence type="ECO:0000256" key="5">
    <source>
        <dbReference type="SAM" id="MobiDB-lite"/>
    </source>
</evidence>
<dbReference type="GO" id="GO:0008270">
    <property type="term" value="F:zinc ion binding"/>
    <property type="evidence" value="ECO:0007669"/>
    <property type="project" value="UniProtKB-KW"/>
</dbReference>
<protein>
    <recommendedName>
        <fullName evidence="6">BED-type domain-containing protein</fullName>
    </recommendedName>
</protein>
<reference evidence="7 8" key="1">
    <citation type="submission" date="2023-01" db="EMBL/GenBank/DDBJ databases">
        <authorList>
            <person name="Kreplak J."/>
        </authorList>
    </citation>
    <scope>NUCLEOTIDE SEQUENCE [LARGE SCALE GENOMIC DNA]</scope>
</reference>
<evidence type="ECO:0000256" key="3">
    <source>
        <dbReference type="ARBA" id="ARBA00022833"/>
    </source>
</evidence>
<evidence type="ECO:0000259" key="6">
    <source>
        <dbReference type="PROSITE" id="PS50808"/>
    </source>
</evidence>
<dbReference type="SMART" id="SM00614">
    <property type="entry name" value="ZnF_BED"/>
    <property type="match status" value="1"/>
</dbReference>
<keyword evidence="8" id="KW-1185">Reference proteome</keyword>
<dbReference type="Pfam" id="PF02892">
    <property type="entry name" value="zf-BED"/>
    <property type="match status" value="1"/>
</dbReference>
<dbReference type="PANTHER" id="PTHR34396:SF27">
    <property type="entry name" value="OS08G0208700 PROTEIN"/>
    <property type="match status" value="1"/>
</dbReference>
<evidence type="ECO:0000313" key="7">
    <source>
        <dbReference type="EMBL" id="CAI8596994.1"/>
    </source>
</evidence>
<dbReference type="GO" id="GO:0005634">
    <property type="term" value="C:nucleus"/>
    <property type="evidence" value="ECO:0007669"/>
    <property type="project" value="TreeGrafter"/>
</dbReference>
<dbReference type="EMBL" id="OX451737">
    <property type="protein sequence ID" value="CAI8596994.1"/>
    <property type="molecule type" value="Genomic_DNA"/>
</dbReference>
<dbReference type="PROSITE" id="PS50808">
    <property type="entry name" value="ZF_BED"/>
    <property type="match status" value="1"/>
</dbReference>
<evidence type="ECO:0000256" key="1">
    <source>
        <dbReference type="ARBA" id="ARBA00022723"/>
    </source>
</evidence>
<dbReference type="GO" id="GO:1990837">
    <property type="term" value="F:sequence-specific double-stranded DNA binding"/>
    <property type="evidence" value="ECO:0007669"/>
    <property type="project" value="TreeGrafter"/>
</dbReference>
<evidence type="ECO:0000313" key="8">
    <source>
        <dbReference type="Proteomes" id="UP001157006"/>
    </source>
</evidence>
<dbReference type="SUPFAM" id="SSF57667">
    <property type="entry name" value="beta-beta-alpha zinc fingers"/>
    <property type="match status" value="1"/>
</dbReference>
<keyword evidence="1" id="KW-0479">Metal-binding</keyword>
<evidence type="ECO:0000256" key="2">
    <source>
        <dbReference type="ARBA" id="ARBA00022771"/>
    </source>
</evidence>
<feature type="compositionally biased region" description="Pro residues" evidence="5">
    <location>
        <begin position="19"/>
        <end position="31"/>
    </location>
</feature>
<dbReference type="InterPro" id="IPR053031">
    <property type="entry name" value="Cuticle_assoc_protein"/>
</dbReference>
<dbReference type="PANTHER" id="PTHR34396">
    <property type="entry name" value="OS03G0264950 PROTEIN-RELATED"/>
    <property type="match status" value="1"/>
</dbReference>
<keyword evidence="2 4" id="KW-0863">Zinc-finger</keyword>
<gene>
    <name evidence="7" type="ORF">VFH_II060920</name>
</gene>
<dbReference type="Proteomes" id="UP001157006">
    <property type="component" value="Chromosome 2"/>
</dbReference>
<feature type="region of interest" description="Disordered" evidence="5">
    <location>
        <begin position="14"/>
        <end position="39"/>
    </location>
</feature>
<proteinExistence type="predicted"/>
<dbReference type="InterPro" id="IPR036236">
    <property type="entry name" value="Znf_C2H2_sf"/>
</dbReference>
<evidence type="ECO:0000256" key="4">
    <source>
        <dbReference type="PROSITE-ProRule" id="PRU00027"/>
    </source>
</evidence>
<accession>A0AAV0ZJG0</accession>
<feature type="domain" description="BED-type" evidence="6">
    <location>
        <begin position="37"/>
        <end position="91"/>
    </location>
</feature>
<dbReference type="GO" id="GO:0006357">
    <property type="term" value="P:regulation of transcription by RNA polymerase II"/>
    <property type="evidence" value="ECO:0007669"/>
    <property type="project" value="TreeGrafter"/>
</dbReference>
<organism evidence="7 8">
    <name type="scientific">Vicia faba</name>
    <name type="common">Broad bean</name>
    <name type="synonym">Faba vulgaris</name>
    <dbReference type="NCBI Taxonomy" id="3906"/>
    <lineage>
        <taxon>Eukaryota</taxon>
        <taxon>Viridiplantae</taxon>
        <taxon>Streptophyta</taxon>
        <taxon>Embryophyta</taxon>
        <taxon>Tracheophyta</taxon>
        <taxon>Spermatophyta</taxon>
        <taxon>Magnoliopsida</taxon>
        <taxon>eudicotyledons</taxon>
        <taxon>Gunneridae</taxon>
        <taxon>Pentapetalae</taxon>
        <taxon>rosids</taxon>
        <taxon>fabids</taxon>
        <taxon>Fabales</taxon>
        <taxon>Fabaceae</taxon>
        <taxon>Papilionoideae</taxon>
        <taxon>50 kb inversion clade</taxon>
        <taxon>NPAAA clade</taxon>
        <taxon>Hologalegina</taxon>
        <taxon>IRL clade</taxon>
        <taxon>Fabeae</taxon>
        <taxon>Vicia</taxon>
    </lineage>
</organism>
<dbReference type="AlphaFoldDB" id="A0AAV0ZJG0"/>
<name>A0AAV0ZJG0_VICFA</name>